<feature type="region of interest" description="Disordered" evidence="1">
    <location>
        <begin position="41"/>
        <end position="61"/>
    </location>
</feature>
<protein>
    <submittedName>
        <fullName evidence="2">Uncharacterized protein</fullName>
    </submittedName>
</protein>
<dbReference type="EnsemblProtists" id="PYU1_T003771">
    <property type="protein sequence ID" value="PYU1_T003771"/>
    <property type="gene ID" value="PYU1_G003761"/>
</dbReference>
<evidence type="ECO:0000313" key="3">
    <source>
        <dbReference type="Proteomes" id="UP000019132"/>
    </source>
</evidence>
<dbReference type="HOGENOM" id="CLU_2517571_0_0_1"/>
<reference evidence="2" key="3">
    <citation type="submission" date="2015-02" db="UniProtKB">
        <authorList>
            <consortium name="EnsemblProtists"/>
        </authorList>
    </citation>
    <scope>IDENTIFICATION</scope>
    <source>
        <strain evidence="2">DAOM BR144</strain>
    </source>
</reference>
<dbReference type="Proteomes" id="UP000019132">
    <property type="component" value="Unassembled WGS sequence"/>
</dbReference>
<dbReference type="InterPro" id="IPR008685">
    <property type="entry name" value="Centromere_Mis12"/>
</dbReference>
<reference evidence="3" key="1">
    <citation type="journal article" date="2010" name="Genome Biol.">
        <title>Genome sequence of the necrotrophic plant pathogen Pythium ultimum reveals original pathogenicity mechanisms and effector repertoire.</title>
        <authorList>
            <person name="Levesque C.A."/>
            <person name="Brouwer H."/>
            <person name="Cano L."/>
            <person name="Hamilton J.P."/>
            <person name="Holt C."/>
            <person name="Huitema E."/>
            <person name="Raffaele S."/>
            <person name="Robideau G.P."/>
            <person name="Thines M."/>
            <person name="Win J."/>
            <person name="Zerillo M.M."/>
            <person name="Beakes G.W."/>
            <person name="Boore J.L."/>
            <person name="Busam D."/>
            <person name="Dumas B."/>
            <person name="Ferriera S."/>
            <person name="Fuerstenberg S.I."/>
            <person name="Gachon C.M."/>
            <person name="Gaulin E."/>
            <person name="Govers F."/>
            <person name="Grenville-Briggs L."/>
            <person name="Horner N."/>
            <person name="Hostetler J."/>
            <person name="Jiang R.H."/>
            <person name="Johnson J."/>
            <person name="Krajaejun T."/>
            <person name="Lin H."/>
            <person name="Meijer H.J."/>
            <person name="Moore B."/>
            <person name="Morris P."/>
            <person name="Phuntmart V."/>
            <person name="Puiu D."/>
            <person name="Shetty J."/>
            <person name="Stajich J.E."/>
            <person name="Tripathy S."/>
            <person name="Wawra S."/>
            <person name="van West P."/>
            <person name="Whitty B.R."/>
            <person name="Coutinho P.M."/>
            <person name="Henrissat B."/>
            <person name="Martin F."/>
            <person name="Thomas P.D."/>
            <person name="Tyler B.M."/>
            <person name="De Vries R.P."/>
            <person name="Kamoun S."/>
            <person name="Yandell M."/>
            <person name="Tisserat N."/>
            <person name="Buell C.R."/>
        </authorList>
    </citation>
    <scope>NUCLEOTIDE SEQUENCE</scope>
    <source>
        <strain evidence="3">DAOM:BR144</strain>
    </source>
</reference>
<evidence type="ECO:0000256" key="1">
    <source>
        <dbReference type="SAM" id="MobiDB-lite"/>
    </source>
</evidence>
<evidence type="ECO:0000313" key="2">
    <source>
        <dbReference type="EnsemblProtists" id="PYU1_T003771"/>
    </source>
</evidence>
<dbReference type="GO" id="GO:0000775">
    <property type="term" value="C:chromosome, centromeric region"/>
    <property type="evidence" value="ECO:0007669"/>
    <property type="project" value="InterPro"/>
</dbReference>
<dbReference type="InParanoid" id="K3WFN0"/>
<dbReference type="Pfam" id="PF05859">
    <property type="entry name" value="Mis12"/>
    <property type="match status" value="1"/>
</dbReference>
<sequence length="85" mass="10001">MEAVQRELEKNMAKFDLYVRRNPLSVPEHLRDEVAAIRAREKQKKLDESDPEAAKQRAIAAAQEKLQQAQKQIEERRREILQSTF</sequence>
<accession>K3WFN0</accession>
<dbReference type="EMBL" id="GL376638">
    <property type="status" value="NOT_ANNOTATED_CDS"/>
    <property type="molecule type" value="Genomic_DNA"/>
</dbReference>
<reference evidence="3" key="2">
    <citation type="submission" date="2010-04" db="EMBL/GenBank/DDBJ databases">
        <authorList>
            <person name="Buell R."/>
            <person name="Hamilton J."/>
            <person name="Hostetler J."/>
        </authorList>
    </citation>
    <scope>NUCLEOTIDE SEQUENCE [LARGE SCALE GENOMIC DNA]</scope>
    <source>
        <strain evidence="3">DAOM:BR144</strain>
    </source>
</reference>
<dbReference type="VEuPathDB" id="FungiDB:PYU1_G003761"/>
<feature type="compositionally biased region" description="Basic and acidic residues" evidence="1">
    <location>
        <begin position="41"/>
        <end position="55"/>
    </location>
</feature>
<dbReference type="GO" id="GO:0000278">
    <property type="term" value="P:mitotic cell cycle"/>
    <property type="evidence" value="ECO:0007669"/>
    <property type="project" value="InterPro"/>
</dbReference>
<name>K3WFN0_GLOUD</name>
<dbReference type="GO" id="GO:0005634">
    <property type="term" value="C:nucleus"/>
    <property type="evidence" value="ECO:0007669"/>
    <property type="project" value="InterPro"/>
</dbReference>
<keyword evidence="3" id="KW-1185">Reference proteome</keyword>
<organism evidence="2 3">
    <name type="scientific">Globisporangium ultimum (strain ATCC 200006 / CBS 805.95 / DAOM BR144)</name>
    <name type="common">Pythium ultimum</name>
    <dbReference type="NCBI Taxonomy" id="431595"/>
    <lineage>
        <taxon>Eukaryota</taxon>
        <taxon>Sar</taxon>
        <taxon>Stramenopiles</taxon>
        <taxon>Oomycota</taxon>
        <taxon>Peronosporomycetes</taxon>
        <taxon>Pythiales</taxon>
        <taxon>Pythiaceae</taxon>
        <taxon>Globisporangium</taxon>
    </lineage>
</organism>
<dbReference type="AlphaFoldDB" id="K3WFN0"/>
<proteinExistence type="predicted"/>